<proteinExistence type="predicted"/>
<organism evidence="5 6">
    <name type="scientific">Streptomyces scabiei</name>
    <dbReference type="NCBI Taxonomy" id="1930"/>
    <lineage>
        <taxon>Bacteria</taxon>
        <taxon>Bacillati</taxon>
        <taxon>Actinomycetota</taxon>
        <taxon>Actinomycetes</taxon>
        <taxon>Kitasatosporales</taxon>
        <taxon>Streptomycetaceae</taxon>
        <taxon>Streptomyces</taxon>
    </lineage>
</organism>
<evidence type="ECO:0000256" key="1">
    <source>
        <dbReference type="ARBA" id="ARBA00023015"/>
    </source>
</evidence>
<dbReference type="InterPro" id="IPR009057">
    <property type="entry name" value="Homeodomain-like_sf"/>
</dbReference>
<dbReference type="SMART" id="SM00342">
    <property type="entry name" value="HTH_ARAC"/>
    <property type="match status" value="1"/>
</dbReference>
<dbReference type="EMBL" id="BCMM01000039">
    <property type="protein sequence ID" value="GAQ66285.1"/>
    <property type="molecule type" value="Genomic_DNA"/>
</dbReference>
<accession>A0A100JV71</accession>
<dbReference type="InterPro" id="IPR035418">
    <property type="entry name" value="AraC-bd_2"/>
</dbReference>
<dbReference type="InterPro" id="IPR018062">
    <property type="entry name" value="HTH_AraC-typ_CS"/>
</dbReference>
<keyword evidence="3" id="KW-0804">Transcription</keyword>
<comment type="caution">
    <text evidence="5">The sequence shown here is derived from an EMBL/GenBank/DDBJ whole genome shotgun (WGS) entry which is preliminary data.</text>
</comment>
<feature type="domain" description="HTH araC/xylS-type" evidence="4">
    <location>
        <begin position="223"/>
        <end position="326"/>
    </location>
</feature>
<keyword evidence="2" id="KW-0238">DNA-binding</keyword>
<dbReference type="GO" id="GO:0043565">
    <property type="term" value="F:sequence-specific DNA binding"/>
    <property type="evidence" value="ECO:0007669"/>
    <property type="project" value="InterPro"/>
</dbReference>
<protein>
    <submittedName>
        <fullName evidence="5">Transcriptional activator NphR</fullName>
    </submittedName>
</protein>
<dbReference type="InterPro" id="IPR018060">
    <property type="entry name" value="HTH_AraC"/>
</dbReference>
<evidence type="ECO:0000256" key="2">
    <source>
        <dbReference type="ARBA" id="ARBA00023125"/>
    </source>
</evidence>
<dbReference type="SUPFAM" id="SSF46689">
    <property type="entry name" value="Homeodomain-like"/>
    <property type="match status" value="1"/>
</dbReference>
<dbReference type="PROSITE" id="PS01124">
    <property type="entry name" value="HTH_ARAC_FAMILY_2"/>
    <property type="match status" value="1"/>
</dbReference>
<name>A0A100JV71_STRSC</name>
<dbReference type="Pfam" id="PF14525">
    <property type="entry name" value="AraC_binding_2"/>
    <property type="match status" value="1"/>
</dbReference>
<dbReference type="InterPro" id="IPR050204">
    <property type="entry name" value="AraC_XylS_family_regulators"/>
</dbReference>
<dbReference type="GO" id="GO:0003700">
    <property type="term" value="F:DNA-binding transcription factor activity"/>
    <property type="evidence" value="ECO:0007669"/>
    <property type="project" value="InterPro"/>
</dbReference>
<dbReference type="PROSITE" id="PS00041">
    <property type="entry name" value="HTH_ARAC_FAMILY_1"/>
    <property type="match status" value="1"/>
</dbReference>
<keyword evidence="1" id="KW-0805">Transcription regulation</keyword>
<evidence type="ECO:0000313" key="5">
    <source>
        <dbReference type="EMBL" id="GAQ66285.1"/>
    </source>
</evidence>
<dbReference type="AlphaFoldDB" id="A0A100JV71"/>
<evidence type="ECO:0000259" key="4">
    <source>
        <dbReference type="PROSITE" id="PS01124"/>
    </source>
</evidence>
<reference evidence="6" key="1">
    <citation type="submission" date="2015-11" db="EMBL/GenBank/DDBJ databases">
        <authorList>
            <consortium name="Cross-ministerial Strategic Innovation Promotion Program (SIP) consortium"/>
            <person name="Tomihama T."/>
            <person name="Ikenaga M."/>
            <person name="Sakai M."/>
            <person name="Okubo T."/>
            <person name="Ikeda S."/>
        </authorList>
    </citation>
    <scope>NUCLEOTIDE SEQUENCE [LARGE SCALE GENOMIC DNA]</scope>
    <source>
        <strain evidence="6">S58</strain>
    </source>
</reference>
<reference evidence="5 6" key="2">
    <citation type="journal article" date="2016" name="Genome Announc.">
        <title>Draft Genome Sequences of Streptomyces scabiei S58, Streptomyces turgidiscabies T45, and Streptomyces acidiscabies a10, the Pathogens of Potato Common Scab, Isolated in Japan.</title>
        <authorList>
            <person name="Tomihama T."/>
            <person name="Nishi Y."/>
            <person name="Sakai M."/>
            <person name="Ikenaga M."/>
            <person name="Okubo T."/>
            <person name="Ikeda S."/>
        </authorList>
    </citation>
    <scope>NUCLEOTIDE SEQUENCE [LARGE SCALE GENOMIC DNA]</scope>
    <source>
        <strain evidence="5 6">S58</strain>
    </source>
</reference>
<sequence>MGDGMIGTVFRSEDVPEADRFDYWRELIARTRSNDFISTHSAAFFGELGLLELGPATVMRTSFLPTRFRRSPRMVRQCDRELYHLTLMLDGGMVLDHAGRTTTYHAYDLHLVDSSQPYDFRPADDRERRVLRGVGVDLPKALLPLPPHRVGKLLNRRLSGREGIGALLLDFLAGLERRADSLQPSDGPRVGVVVTDLLTAWVGQLLDAEAALPAETRLQALAERIRAFVRQNLHDPELTPPAIAAAHHISVSYLHRIFQQYTQGETVAAWIRGQRLEGTRRDLADPALGTTPIHMIAARWNFPRAADFTRAFRAAYGLTPGQYRLQALSEREQSPTGPMP</sequence>
<dbReference type="PANTHER" id="PTHR46796">
    <property type="entry name" value="HTH-TYPE TRANSCRIPTIONAL ACTIVATOR RHAS-RELATED"/>
    <property type="match status" value="1"/>
</dbReference>
<dbReference type="Gene3D" id="1.10.10.60">
    <property type="entry name" value="Homeodomain-like"/>
    <property type="match status" value="1"/>
</dbReference>
<evidence type="ECO:0000256" key="3">
    <source>
        <dbReference type="ARBA" id="ARBA00023163"/>
    </source>
</evidence>
<dbReference type="Pfam" id="PF12833">
    <property type="entry name" value="HTH_18"/>
    <property type="match status" value="1"/>
</dbReference>
<evidence type="ECO:0000313" key="6">
    <source>
        <dbReference type="Proteomes" id="UP000067448"/>
    </source>
</evidence>
<gene>
    <name evidence="5" type="primary">nphR_8</name>
    <name evidence="5" type="ORF">SsS58_06715</name>
</gene>
<dbReference type="PANTHER" id="PTHR46796:SF6">
    <property type="entry name" value="ARAC SUBFAMILY"/>
    <property type="match status" value="1"/>
</dbReference>
<reference evidence="6" key="3">
    <citation type="submission" date="2016-02" db="EMBL/GenBank/DDBJ databases">
        <title>Draft genome of pathogenic Streptomyces sp. in Japan.</title>
        <authorList>
            <person name="Tomihama T."/>
            <person name="Ikenaga M."/>
            <person name="Sakai M."/>
            <person name="Okubo T."/>
            <person name="Ikeda S."/>
        </authorList>
    </citation>
    <scope>NUCLEOTIDE SEQUENCE [LARGE SCALE GENOMIC DNA]</scope>
    <source>
        <strain evidence="6">S58</strain>
    </source>
</reference>
<dbReference type="Proteomes" id="UP000067448">
    <property type="component" value="Unassembled WGS sequence"/>
</dbReference>